<organism evidence="1">
    <name type="scientific">marine sediment metagenome</name>
    <dbReference type="NCBI Taxonomy" id="412755"/>
    <lineage>
        <taxon>unclassified sequences</taxon>
        <taxon>metagenomes</taxon>
        <taxon>ecological metagenomes</taxon>
    </lineage>
</organism>
<sequence>MSAYVYDITADTANGRVNVEVLIRAVLNAGLASGGDFEGAEITDGTRDDTRAGVVDGGALTISWENVLSAPDETSQDALVTAHQGDGFAVVDPISDESLSVSSTSTSITKLTLTPTGPLAEGTYEISGSAEVRTQAVIAGSFARGSVLLDAGELIQHNNPDDAFQAFGITMLSAFEAGEIPVIEIQLEAIGPPNTVEIMNARLSLARVG</sequence>
<protein>
    <submittedName>
        <fullName evidence="1">Uncharacterized protein</fullName>
    </submittedName>
</protein>
<comment type="caution">
    <text evidence="1">The sequence shown here is derived from an EMBL/GenBank/DDBJ whole genome shotgun (WGS) entry which is preliminary data.</text>
</comment>
<proteinExistence type="predicted"/>
<dbReference type="AlphaFoldDB" id="A0A0F9MH78"/>
<dbReference type="EMBL" id="LAZR01010165">
    <property type="protein sequence ID" value="KKM68447.1"/>
    <property type="molecule type" value="Genomic_DNA"/>
</dbReference>
<reference evidence="1" key="1">
    <citation type="journal article" date="2015" name="Nature">
        <title>Complex archaea that bridge the gap between prokaryotes and eukaryotes.</title>
        <authorList>
            <person name="Spang A."/>
            <person name="Saw J.H."/>
            <person name="Jorgensen S.L."/>
            <person name="Zaremba-Niedzwiedzka K."/>
            <person name="Martijn J."/>
            <person name="Lind A.E."/>
            <person name="van Eijk R."/>
            <person name="Schleper C."/>
            <person name="Guy L."/>
            <person name="Ettema T.J."/>
        </authorList>
    </citation>
    <scope>NUCLEOTIDE SEQUENCE</scope>
</reference>
<name>A0A0F9MH78_9ZZZZ</name>
<gene>
    <name evidence="1" type="ORF">LCGC14_1460740</name>
</gene>
<accession>A0A0F9MH78</accession>
<evidence type="ECO:0000313" key="1">
    <source>
        <dbReference type="EMBL" id="KKM68447.1"/>
    </source>
</evidence>